<name>A0A0N5CF93_STREA</name>
<sequence>MYGVKTPMYGSQTPNPFASDSDIWNPLNSPRHNSMNTDDDYNSFSYNDDLNIASVAPQTLGAFMNAATPYGGVPMTPGIGIDAMTPMNRNSYVKVRGGYGNNDRIGVVYSFDETGCKICFEDANKHETIEFVDYDMTQPVEPKKQDKCVIIFGDLLKEKRVVDDITDKEKSLIRLQRTGRLHVEYLKNICKLV</sequence>
<keyword evidence="1" id="KW-1185">Reference proteome</keyword>
<protein>
    <submittedName>
        <fullName evidence="2">DUF3421 domain-containing protein</fullName>
    </submittedName>
</protein>
<dbReference type="Proteomes" id="UP000046392">
    <property type="component" value="Unplaced"/>
</dbReference>
<proteinExistence type="predicted"/>
<evidence type="ECO:0000313" key="1">
    <source>
        <dbReference type="Proteomes" id="UP000046392"/>
    </source>
</evidence>
<accession>A0A0N5CF93</accession>
<organism evidence="1 2">
    <name type="scientific">Strongyloides papillosus</name>
    <name type="common">Intestinal threadworm</name>
    <dbReference type="NCBI Taxonomy" id="174720"/>
    <lineage>
        <taxon>Eukaryota</taxon>
        <taxon>Metazoa</taxon>
        <taxon>Ecdysozoa</taxon>
        <taxon>Nematoda</taxon>
        <taxon>Chromadorea</taxon>
        <taxon>Rhabditida</taxon>
        <taxon>Tylenchina</taxon>
        <taxon>Panagrolaimomorpha</taxon>
        <taxon>Strongyloidoidea</taxon>
        <taxon>Strongyloididae</taxon>
        <taxon>Strongyloides</taxon>
    </lineage>
</organism>
<reference evidence="2" key="1">
    <citation type="submission" date="2017-02" db="UniProtKB">
        <authorList>
            <consortium name="WormBaseParasite"/>
        </authorList>
    </citation>
    <scope>IDENTIFICATION</scope>
</reference>
<dbReference type="STRING" id="174720.A0A0N5CF93"/>
<evidence type="ECO:0000313" key="2">
    <source>
        <dbReference type="WBParaSite" id="SPAL_0001653200.1"/>
    </source>
</evidence>
<dbReference type="WBParaSite" id="SPAL_0001653200.1">
    <property type="protein sequence ID" value="SPAL_0001653200.1"/>
    <property type="gene ID" value="SPAL_0001653200"/>
</dbReference>
<dbReference type="AlphaFoldDB" id="A0A0N5CF93"/>